<keyword evidence="1" id="KW-0732">Signal</keyword>
<gene>
    <name evidence="2" type="ORF">JEM65_12830</name>
</gene>
<comment type="caution">
    <text evidence="2">The sequence shown here is derived from an EMBL/GenBank/DDBJ whole genome shotgun (WGS) entry which is preliminary data.</text>
</comment>
<feature type="chain" id="PRO_5037519641" description="DUF4468 domain-containing protein" evidence="1">
    <location>
        <begin position="20"/>
        <end position="212"/>
    </location>
</feature>
<feature type="signal peptide" evidence="1">
    <location>
        <begin position="1"/>
        <end position="19"/>
    </location>
</feature>
<dbReference type="Proteomes" id="UP000662373">
    <property type="component" value="Unassembled WGS sequence"/>
</dbReference>
<dbReference type="AlphaFoldDB" id="A0A934KVC7"/>
<evidence type="ECO:0000313" key="3">
    <source>
        <dbReference type="Proteomes" id="UP000662373"/>
    </source>
</evidence>
<dbReference type="InterPro" id="IPR046693">
    <property type="entry name" value="DUF6563"/>
</dbReference>
<dbReference type="EMBL" id="JAEHJZ010000032">
    <property type="protein sequence ID" value="MBJ7881523.1"/>
    <property type="molecule type" value="Genomic_DNA"/>
</dbReference>
<proteinExistence type="predicted"/>
<protein>
    <recommendedName>
        <fullName evidence="4">DUF4468 domain-containing protein</fullName>
    </recommendedName>
</protein>
<sequence>MKNLILISAFVCYSLCMNAQTATYPEGIYMDFKEVIDKAPSKHLNVELEHRSTGKIKMNGGNDYQLNAIDKDVKRAFFLKDVYAYSEGTDLYINCFKYELQYWYAKVEGENSDYFFFKAGIPMNPKKHGFESSDLSNMFGGVFAAFGAAKRALIRLPYLLDKDTQEAVLISEKNIRDYIGSSTALVDDYEQEQEKNNVEVITTYLLKWIGKH</sequence>
<reference evidence="2 3" key="1">
    <citation type="submission" date="2020-09" db="EMBL/GenBank/DDBJ databases">
        <title>Draft genome of Gelidibacter salicanalis PAMC21136.</title>
        <authorList>
            <person name="Park H."/>
        </authorList>
    </citation>
    <scope>NUCLEOTIDE SEQUENCE [LARGE SCALE GENOMIC DNA]</scope>
    <source>
        <strain evidence="2 3">PAMC21136</strain>
    </source>
</reference>
<evidence type="ECO:0008006" key="4">
    <source>
        <dbReference type="Google" id="ProtNLM"/>
    </source>
</evidence>
<name>A0A934KVC7_9FLAO</name>
<accession>A0A934KVC7</accession>
<keyword evidence="3" id="KW-1185">Reference proteome</keyword>
<evidence type="ECO:0000256" key="1">
    <source>
        <dbReference type="SAM" id="SignalP"/>
    </source>
</evidence>
<evidence type="ECO:0000313" key="2">
    <source>
        <dbReference type="EMBL" id="MBJ7881523.1"/>
    </source>
</evidence>
<dbReference type="Pfam" id="PF20201">
    <property type="entry name" value="DUF6563"/>
    <property type="match status" value="1"/>
</dbReference>
<organism evidence="2 3">
    <name type="scientific">Gelidibacter salicanalis</name>
    <dbReference type="NCBI Taxonomy" id="291193"/>
    <lineage>
        <taxon>Bacteria</taxon>
        <taxon>Pseudomonadati</taxon>
        <taxon>Bacteroidota</taxon>
        <taxon>Flavobacteriia</taxon>
        <taxon>Flavobacteriales</taxon>
        <taxon>Flavobacteriaceae</taxon>
        <taxon>Gelidibacter</taxon>
    </lineage>
</organism>
<dbReference type="RefSeq" id="WP_199600140.1">
    <property type="nucleotide sequence ID" value="NZ_JAEHJZ010000032.1"/>
</dbReference>